<dbReference type="PROSITE" id="PS51085">
    <property type="entry name" value="2FE2S_FER_2"/>
    <property type="match status" value="1"/>
</dbReference>
<dbReference type="SUPFAM" id="SSF54292">
    <property type="entry name" value="2Fe-2S ferredoxin-like"/>
    <property type="match status" value="1"/>
</dbReference>
<name>A0A7S3F3A5_9EUKA</name>
<dbReference type="Pfam" id="PF00384">
    <property type="entry name" value="Molybdopterin"/>
    <property type="match status" value="1"/>
</dbReference>
<dbReference type="InterPro" id="IPR050123">
    <property type="entry name" value="Prok_molybdopt-oxidoreductase"/>
</dbReference>
<dbReference type="FunFam" id="3.30.200.210:FF:000002">
    <property type="entry name" value="NADH-ubiquinone oxidoreductase 75 kDa subunit"/>
    <property type="match status" value="1"/>
</dbReference>
<evidence type="ECO:0000256" key="8">
    <source>
        <dbReference type="ARBA" id="ARBA00023027"/>
    </source>
</evidence>
<dbReference type="FunFam" id="3.30.70.20:FF:000002">
    <property type="entry name" value="NADH-ubiquinone oxidoreductase 75 kDa subunit"/>
    <property type="match status" value="1"/>
</dbReference>
<dbReference type="Pfam" id="PF22151">
    <property type="entry name" value="Fer4_NDSU1"/>
    <property type="match status" value="1"/>
</dbReference>
<dbReference type="GO" id="GO:0051539">
    <property type="term" value="F:4 iron, 4 sulfur cluster binding"/>
    <property type="evidence" value="ECO:0007669"/>
    <property type="project" value="UniProtKB-KW"/>
</dbReference>
<dbReference type="InterPro" id="IPR001041">
    <property type="entry name" value="2Fe-2S_ferredoxin-type"/>
</dbReference>
<keyword evidence="4" id="KW-0479">Metal-binding</keyword>
<accession>A0A7S3F3A5</accession>
<evidence type="ECO:0000256" key="1">
    <source>
        <dbReference type="ARBA" id="ARBA00001966"/>
    </source>
</evidence>
<dbReference type="InterPro" id="IPR019574">
    <property type="entry name" value="NADH_UbQ_OxRdtase_Gsu_4Fe4S-bd"/>
</dbReference>
<dbReference type="PROSITE" id="PS00643">
    <property type="entry name" value="COMPLEX1_75K_3"/>
    <property type="match status" value="1"/>
</dbReference>
<dbReference type="PROSITE" id="PS51839">
    <property type="entry name" value="4FE4S_HC3"/>
    <property type="match status" value="1"/>
</dbReference>
<dbReference type="GO" id="GO:0016651">
    <property type="term" value="F:oxidoreductase activity, acting on NAD(P)H"/>
    <property type="evidence" value="ECO:0007669"/>
    <property type="project" value="InterPro"/>
</dbReference>
<dbReference type="Gene3D" id="3.30.200.210">
    <property type="match status" value="1"/>
</dbReference>
<comment type="cofactor">
    <cofactor evidence="9">
        <name>[2Fe-2S] cluster</name>
        <dbReference type="ChEBI" id="CHEBI:190135"/>
    </cofactor>
</comment>
<evidence type="ECO:0000259" key="11">
    <source>
        <dbReference type="PROSITE" id="PS51085"/>
    </source>
</evidence>
<feature type="domain" description="4Fe-4S Mo/W bis-MGD-type" evidence="12">
    <location>
        <begin position="215"/>
        <end position="271"/>
    </location>
</feature>
<organism evidence="14">
    <name type="scientific">Haptolina ericina</name>
    <dbReference type="NCBI Taxonomy" id="156174"/>
    <lineage>
        <taxon>Eukaryota</taxon>
        <taxon>Haptista</taxon>
        <taxon>Haptophyta</taxon>
        <taxon>Prymnesiophyceae</taxon>
        <taxon>Prymnesiales</taxon>
        <taxon>Prymnesiaceae</taxon>
        <taxon>Haptolina</taxon>
    </lineage>
</organism>
<evidence type="ECO:0000313" key="14">
    <source>
        <dbReference type="EMBL" id="CAE0124499.1"/>
    </source>
</evidence>
<dbReference type="InterPro" id="IPR036010">
    <property type="entry name" value="2Fe-2S_ferredoxin-like_sf"/>
</dbReference>
<evidence type="ECO:0008006" key="15">
    <source>
        <dbReference type="Google" id="ProtNLM"/>
    </source>
</evidence>
<dbReference type="AlphaFoldDB" id="A0A7S3F3A5"/>
<dbReference type="InterPro" id="IPR000283">
    <property type="entry name" value="NADH_UbQ_OxRdtase_75kDa_su_CS"/>
</dbReference>
<proteinExistence type="inferred from homology"/>
<comment type="similarity">
    <text evidence="2 10">Belongs to the complex I 75 kDa subunit family.</text>
</comment>
<dbReference type="Gene3D" id="3.10.20.740">
    <property type="match status" value="1"/>
</dbReference>
<dbReference type="Pfam" id="PF09326">
    <property type="entry name" value="NADH_dhqG_C"/>
    <property type="match status" value="1"/>
</dbReference>
<dbReference type="Gene3D" id="3.40.50.740">
    <property type="match status" value="1"/>
</dbReference>
<evidence type="ECO:0000256" key="4">
    <source>
        <dbReference type="ARBA" id="ARBA00022723"/>
    </source>
</evidence>
<dbReference type="GO" id="GO:0046872">
    <property type="term" value="F:metal ion binding"/>
    <property type="evidence" value="ECO:0007669"/>
    <property type="project" value="UniProtKB-KW"/>
</dbReference>
<dbReference type="SMART" id="SM00929">
    <property type="entry name" value="NADH-G_4Fe-4S_3"/>
    <property type="match status" value="1"/>
</dbReference>
<dbReference type="InterPro" id="IPR010228">
    <property type="entry name" value="NADH_UbQ_OxRdtase_Gsu"/>
</dbReference>
<feature type="domain" description="2Fe-2S ferredoxin-type" evidence="11">
    <location>
        <begin position="1"/>
        <end position="78"/>
    </location>
</feature>
<keyword evidence="3" id="KW-0004">4Fe-4S</keyword>
<sequence length="679" mass="71921">MIEVTIDGHPVQIESGSSILQAIESVGINVPRFCFHERLSVAGNCRMCLVEIEKSPKPVASCAMPTMPGMKIFTNSPMVKKAREGVMEFLLANHPLDCPICDQGGECDLQDQAMLFGSDRSRYYEVKRAVEDKNLGPLVKTVMTRCIHCTRCVRFSQEVAGVNMLGTVGRGNAMEIGTYVGAALNSEMSGNVVDLCPVGALTSKPNAFTSRSWEYRSTPSVDVLDGCGPSIKVDTRGGEVMRIQPRTNEDINEEWISDKTRYAVDGLKRQRLDVPLMRDATGTLAPVTWKEALSAAAARMSSTSAAQMGVYAGPLVEVEALVALKDLFNKLGSTTTVPSTNLSADLRATYTLNCGITGIEDSDAILLVGSNPRIEAPLINARIRKMVRHHGLQVAMVGNPADLTYDYEALGSSADGLASLLAGSSPFAATLAAAKKPIIIVGTGALLRSDGAAISAMARQLAKSSGALSDGWNGYSVLQPTSSAVGALDVGFVPGPTAAPLEQLKLVYLMGADEVPTASVAEDAFVIYQGHHGDAGAQMADLILPGAAYTEKSATYVNTEGRVQQTARAVDPPGHAREDWTIIVALSKMLAKPLPYDSLPAVRSRMAEIAPHLATSDGFSVEPSSTDIAAAALDFVEPSAGKPTSEPMMSSVKNFYMSDSVSKASATMAKCVEAFGTRA</sequence>
<dbReference type="PANTHER" id="PTHR43105">
    <property type="entry name" value="RESPIRATORY NITRATE REDUCTASE"/>
    <property type="match status" value="1"/>
</dbReference>
<dbReference type="GO" id="GO:0008137">
    <property type="term" value="F:NADH dehydrogenase (ubiquinone) activity"/>
    <property type="evidence" value="ECO:0007669"/>
    <property type="project" value="InterPro"/>
</dbReference>
<dbReference type="InterPro" id="IPR015405">
    <property type="entry name" value="NDUFS1-like_C"/>
</dbReference>
<dbReference type="PROSITE" id="PS00642">
    <property type="entry name" value="COMPLEX1_75K_2"/>
    <property type="match status" value="1"/>
</dbReference>
<evidence type="ECO:0000256" key="3">
    <source>
        <dbReference type="ARBA" id="ARBA00022485"/>
    </source>
</evidence>
<keyword evidence="8" id="KW-0520">NAD</keyword>
<dbReference type="CDD" id="cd00207">
    <property type="entry name" value="fer2"/>
    <property type="match status" value="1"/>
</dbReference>
<dbReference type="SUPFAM" id="SSF53706">
    <property type="entry name" value="Formate dehydrogenase/DMSO reductase, domains 1-3"/>
    <property type="match status" value="1"/>
</dbReference>
<keyword evidence="7" id="KW-0411">Iron-sulfur</keyword>
<dbReference type="FunFam" id="3.10.20.740:FF:000001">
    <property type="entry name" value="NADH-quinone oxidoreductase subunit G"/>
    <property type="match status" value="1"/>
</dbReference>
<protein>
    <recommendedName>
        <fullName evidence="15">NADH dehydrogenase subunit 11</fullName>
    </recommendedName>
</protein>
<dbReference type="EMBL" id="HBHX01045291">
    <property type="protein sequence ID" value="CAE0124499.1"/>
    <property type="molecule type" value="Transcribed_RNA"/>
</dbReference>
<dbReference type="CDD" id="cd02773">
    <property type="entry name" value="MopB_Res-Cmplx1_Nad11"/>
    <property type="match status" value="1"/>
</dbReference>
<keyword evidence="6" id="KW-0408">Iron</keyword>
<dbReference type="NCBIfam" id="TIGR01973">
    <property type="entry name" value="NuoG"/>
    <property type="match status" value="1"/>
</dbReference>
<evidence type="ECO:0000256" key="9">
    <source>
        <dbReference type="ARBA" id="ARBA00034078"/>
    </source>
</evidence>
<dbReference type="Pfam" id="PF13510">
    <property type="entry name" value="Fer2_4"/>
    <property type="match status" value="1"/>
</dbReference>
<evidence type="ECO:0000256" key="5">
    <source>
        <dbReference type="ARBA" id="ARBA00022967"/>
    </source>
</evidence>
<dbReference type="PANTHER" id="PTHR43105:SF13">
    <property type="entry name" value="NADH-UBIQUINONE OXIDOREDUCTASE 75 KDA SUBUNIT, MITOCHONDRIAL"/>
    <property type="match status" value="1"/>
</dbReference>
<dbReference type="Gene3D" id="3.30.70.20">
    <property type="match status" value="1"/>
</dbReference>
<evidence type="ECO:0000256" key="6">
    <source>
        <dbReference type="ARBA" id="ARBA00023004"/>
    </source>
</evidence>
<dbReference type="InterPro" id="IPR054351">
    <property type="entry name" value="NADH_UbQ_OxRdtase_ferredoxin"/>
</dbReference>
<gene>
    <name evidence="14" type="ORF">HERI1096_LOCUS25081</name>
</gene>
<evidence type="ECO:0000259" key="13">
    <source>
        <dbReference type="PROSITE" id="PS51839"/>
    </source>
</evidence>
<comment type="cofactor">
    <cofactor evidence="1">
        <name>[4Fe-4S] cluster</name>
        <dbReference type="ChEBI" id="CHEBI:49883"/>
    </cofactor>
</comment>
<evidence type="ECO:0000256" key="2">
    <source>
        <dbReference type="ARBA" id="ARBA00005404"/>
    </source>
</evidence>
<dbReference type="Pfam" id="PF22117">
    <property type="entry name" value="Fer4_Nqo3"/>
    <property type="match status" value="1"/>
</dbReference>
<keyword evidence="5" id="KW-1278">Translocase</keyword>
<dbReference type="SUPFAM" id="SSF54862">
    <property type="entry name" value="4Fe-4S ferredoxins"/>
    <property type="match status" value="1"/>
</dbReference>
<dbReference type="InterPro" id="IPR006963">
    <property type="entry name" value="Mopterin_OxRdtase_4Fe-4S_dom"/>
</dbReference>
<dbReference type="Pfam" id="PF10588">
    <property type="entry name" value="NADH-G_4Fe-4S_3"/>
    <property type="match status" value="1"/>
</dbReference>
<evidence type="ECO:0000256" key="10">
    <source>
        <dbReference type="RuleBase" id="RU004523"/>
    </source>
</evidence>
<feature type="domain" description="4Fe-4S His(Cys)3-ligated-type" evidence="13">
    <location>
        <begin position="78"/>
        <end position="117"/>
    </location>
</feature>
<dbReference type="GO" id="GO:0042773">
    <property type="term" value="P:ATP synthesis coupled electron transport"/>
    <property type="evidence" value="ECO:0007669"/>
    <property type="project" value="InterPro"/>
</dbReference>
<reference evidence="14" key="1">
    <citation type="submission" date="2021-01" db="EMBL/GenBank/DDBJ databases">
        <authorList>
            <person name="Corre E."/>
            <person name="Pelletier E."/>
            <person name="Niang G."/>
            <person name="Scheremetjew M."/>
            <person name="Finn R."/>
            <person name="Kale V."/>
            <person name="Holt S."/>
            <person name="Cochrane G."/>
            <person name="Meng A."/>
            <person name="Brown T."/>
            <person name="Cohen L."/>
        </authorList>
    </citation>
    <scope>NUCLEOTIDE SEQUENCE</scope>
    <source>
        <strain evidence="14">CCMP281</strain>
    </source>
</reference>
<dbReference type="InterPro" id="IPR006656">
    <property type="entry name" value="Mopterin_OxRdtase"/>
</dbReference>
<dbReference type="PROSITE" id="PS51669">
    <property type="entry name" value="4FE4S_MOW_BIS_MGD"/>
    <property type="match status" value="1"/>
</dbReference>
<dbReference type="GO" id="GO:0016020">
    <property type="term" value="C:membrane"/>
    <property type="evidence" value="ECO:0007669"/>
    <property type="project" value="InterPro"/>
</dbReference>
<evidence type="ECO:0000259" key="12">
    <source>
        <dbReference type="PROSITE" id="PS51669"/>
    </source>
</evidence>
<evidence type="ECO:0000256" key="7">
    <source>
        <dbReference type="ARBA" id="ARBA00023014"/>
    </source>
</evidence>